<dbReference type="InterPro" id="IPR025768">
    <property type="entry name" value="TFG_box"/>
</dbReference>
<feature type="compositionally biased region" description="Gly residues" evidence="3">
    <location>
        <begin position="143"/>
        <end position="154"/>
    </location>
</feature>
<feature type="compositionally biased region" description="Low complexity" evidence="3">
    <location>
        <begin position="182"/>
        <end position="202"/>
    </location>
</feature>
<dbReference type="Pfam" id="PF09532">
    <property type="entry name" value="FDF"/>
    <property type="match status" value="1"/>
</dbReference>
<dbReference type="Proteomes" id="UP000235672">
    <property type="component" value="Unassembled WGS sequence"/>
</dbReference>
<evidence type="ECO:0000259" key="6">
    <source>
        <dbReference type="PROSITE" id="PS51536"/>
    </source>
</evidence>
<dbReference type="InterPro" id="IPR025761">
    <property type="entry name" value="FFD_box"/>
</dbReference>
<dbReference type="GO" id="GO:0003729">
    <property type="term" value="F:mRNA binding"/>
    <property type="evidence" value="ECO:0007669"/>
    <property type="project" value="TreeGrafter"/>
</dbReference>
<feature type="domain" description="FFD box profile" evidence="5">
    <location>
        <begin position="459"/>
        <end position="475"/>
    </location>
</feature>
<feature type="compositionally biased region" description="Low complexity" evidence="3">
    <location>
        <begin position="445"/>
        <end position="459"/>
    </location>
</feature>
<feature type="compositionally biased region" description="Polar residues" evidence="3">
    <location>
        <begin position="268"/>
        <end position="277"/>
    </location>
</feature>
<dbReference type="GO" id="GO:0033962">
    <property type="term" value="P:P-body assembly"/>
    <property type="evidence" value="ECO:0007669"/>
    <property type="project" value="TreeGrafter"/>
</dbReference>
<gene>
    <name evidence="7" type="ORF">NA56DRAFT_665124</name>
</gene>
<feature type="compositionally biased region" description="Pro residues" evidence="3">
    <location>
        <begin position="155"/>
        <end position="181"/>
    </location>
</feature>
<feature type="compositionally biased region" description="Polar residues" evidence="3">
    <location>
        <begin position="461"/>
        <end position="473"/>
    </location>
</feature>
<feature type="region of interest" description="Disordered" evidence="3">
    <location>
        <begin position="376"/>
        <end position="557"/>
    </location>
</feature>
<dbReference type="CDD" id="cd01736">
    <property type="entry name" value="LSm14_N"/>
    <property type="match status" value="1"/>
</dbReference>
<feature type="compositionally biased region" description="Basic residues" evidence="3">
    <location>
        <begin position="516"/>
        <end position="528"/>
    </location>
</feature>
<proteinExistence type="predicted"/>
<feature type="domain" description="DFDF" evidence="4">
    <location>
        <begin position="405"/>
        <end position="441"/>
    </location>
</feature>
<dbReference type="InterPro" id="IPR010920">
    <property type="entry name" value="LSM_dom_sf"/>
</dbReference>
<accession>A0A2J6PIP5</accession>
<dbReference type="GO" id="GO:0000932">
    <property type="term" value="C:P-body"/>
    <property type="evidence" value="ECO:0007669"/>
    <property type="project" value="TreeGrafter"/>
</dbReference>
<evidence type="ECO:0000256" key="2">
    <source>
        <dbReference type="PROSITE-ProRule" id="PRU00869"/>
    </source>
</evidence>
<feature type="short sequence motif" description="TFG box" evidence="2">
    <location>
        <begin position="487"/>
        <end position="507"/>
    </location>
</feature>
<dbReference type="PROSITE" id="PS51536">
    <property type="entry name" value="TFG"/>
    <property type="match status" value="1"/>
</dbReference>
<organism evidence="7 8">
    <name type="scientific">Hyaloscypha hepaticicola</name>
    <dbReference type="NCBI Taxonomy" id="2082293"/>
    <lineage>
        <taxon>Eukaryota</taxon>
        <taxon>Fungi</taxon>
        <taxon>Dikarya</taxon>
        <taxon>Ascomycota</taxon>
        <taxon>Pezizomycotina</taxon>
        <taxon>Leotiomycetes</taxon>
        <taxon>Helotiales</taxon>
        <taxon>Hyaloscyphaceae</taxon>
        <taxon>Hyaloscypha</taxon>
    </lineage>
</organism>
<dbReference type="EMBL" id="KZ613526">
    <property type="protein sequence ID" value="PMD13859.1"/>
    <property type="molecule type" value="Genomic_DNA"/>
</dbReference>
<dbReference type="AlphaFoldDB" id="A0A2J6PIP5"/>
<dbReference type="InterPro" id="IPR025609">
    <property type="entry name" value="Lsm14-like_N"/>
</dbReference>
<evidence type="ECO:0000313" key="8">
    <source>
        <dbReference type="Proteomes" id="UP000235672"/>
    </source>
</evidence>
<evidence type="ECO:0000313" key="7">
    <source>
        <dbReference type="EMBL" id="PMD13859.1"/>
    </source>
</evidence>
<dbReference type="Pfam" id="PF12701">
    <property type="entry name" value="LSM14"/>
    <property type="match status" value="1"/>
</dbReference>
<reference evidence="7 8" key="1">
    <citation type="submission" date="2016-05" db="EMBL/GenBank/DDBJ databases">
        <title>A degradative enzymes factory behind the ericoid mycorrhizal symbiosis.</title>
        <authorList>
            <consortium name="DOE Joint Genome Institute"/>
            <person name="Martino E."/>
            <person name="Morin E."/>
            <person name="Grelet G."/>
            <person name="Kuo A."/>
            <person name="Kohler A."/>
            <person name="Daghino S."/>
            <person name="Barry K."/>
            <person name="Choi C."/>
            <person name="Cichocki N."/>
            <person name="Clum A."/>
            <person name="Copeland A."/>
            <person name="Hainaut M."/>
            <person name="Haridas S."/>
            <person name="Labutti K."/>
            <person name="Lindquist E."/>
            <person name="Lipzen A."/>
            <person name="Khouja H.-R."/>
            <person name="Murat C."/>
            <person name="Ohm R."/>
            <person name="Olson A."/>
            <person name="Spatafora J."/>
            <person name="Veneault-Fourrey C."/>
            <person name="Henrissat B."/>
            <person name="Grigoriev I."/>
            <person name="Martin F."/>
            <person name="Perotto S."/>
        </authorList>
    </citation>
    <scope>NUCLEOTIDE SEQUENCE [LARGE SCALE GENOMIC DNA]</scope>
    <source>
        <strain evidence="7 8">UAMH 7357</strain>
    </source>
</reference>
<dbReference type="PANTHER" id="PTHR13586:SF0">
    <property type="entry name" value="TRAILER HITCH, ISOFORM H"/>
    <property type="match status" value="1"/>
</dbReference>
<evidence type="ECO:0000259" key="5">
    <source>
        <dbReference type="PROSITE" id="PS51513"/>
    </source>
</evidence>
<feature type="compositionally biased region" description="Basic and acidic residues" evidence="3">
    <location>
        <begin position="487"/>
        <end position="500"/>
    </location>
</feature>
<evidence type="ECO:0000256" key="3">
    <source>
        <dbReference type="SAM" id="MobiDB-lite"/>
    </source>
</evidence>
<dbReference type="STRING" id="1745343.A0A2J6PIP5"/>
<dbReference type="SMART" id="SM01271">
    <property type="entry name" value="LSM14"/>
    <property type="match status" value="1"/>
</dbReference>
<dbReference type="PROSITE" id="PS51512">
    <property type="entry name" value="DFDF"/>
    <property type="match status" value="1"/>
</dbReference>
<name>A0A2J6PIP5_9HELO</name>
<dbReference type="InterPro" id="IPR025762">
    <property type="entry name" value="DFDF"/>
</dbReference>
<protein>
    <recommendedName>
        <fullName evidence="9">TFG box profile domain-containing protein</fullName>
    </recommendedName>
</protein>
<feature type="compositionally biased region" description="Low complexity" evidence="3">
    <location>
        <begin position="93"/>
        <end position="102"/>
    </location>
</feature>
<dbReference type="SUPFAM" id="SSF50182">
    <property type="entry name" value="Sm-like ribonucleoproteins"/>
    <property type="match status" value="1"/>
</dbReference>
<dbReference type="OrthoDB" id="21539at2759"/>
<sequence length="557" mass="57712">MTEFIGYVGTLHEINSETSTVALENVSSFGTESRKTDPKEIIPPSDSVYEYIVFRGSDVKDLRIEEAPAARENIPPQVPNDPAILGSGSRPTQPQAPQQRQPQGPPGPPGPQQQGPQGPSPPGGPPFGHHPQYPPPFYPPGPGGWGRGGPQGPGGFPPMPYGPPPPGWYPGPGQGFPPGPFPGYSGFPPEQPYPQQQQGQPAKPAPIGPGANKQPTPPAAQTAEKQSEKQPEPKSLAQPAAEMAAASVTKVPTPPVASKPSPVEIQAAVSQQPSTSNIAATAPAKTAPTGPKIPGRVQPVIPLQSPAASKSPPRMQQGNAVPAAKPVDDTAARIQAATQAATAAVAAAMAKLPPAGQANGNAVDNLTRKVHEMRTSEPIRAPRHPGGAGFAQTRGRGGRGGGQSRGATAKDVPTTDFDFESSNAKFSKEDLVKEAVAGSPVGENTPDATSPTESAAPASGYNKSASFFDNISSEAKERLEGGGNRPGGREWRGEEQKKNLETFGQGSVDNGYRGGYRGRGRGRGRGGYRGRGYSGNGQPERGRGGYRGRGDAQTSVQ</sequence>
<dbReference type="InterPro" id="IPR019050">
    <property type="entry name" value="FDF_dom"/>
</dbReference>
<dbReference type="Gene3D" id="2.30.30.100">
    <property type="match status" value="1"/>
</dbReference>
<feature type="region of interest" description="Disordered" evidence="3">
    <location>
        <begin position="66"/>
        <end position="326"/>
    </location>
</feature>
<dbReference type="SMART" id="SM01199">
    <property type="entry name" value="FDF"/>
    <property type="match status" value="1"/>
</dbReference>
<dbReference type="PANTHER" id="PTHR13586">
    <property type="entry name" value="SCD6 PROTEIN-RELATED"/>
    <property type="match status" value="1"/>
</dbReference>
<evidence type="ECO:0008006" key="9">
    <source>
        <dbReference type="Google" id="ProtNLM"/>
    </source>
</evidence>
<evidence type="ECO:0000256" key="1">
    <source>
        <dbReference type="PROSITE-ProRule" id="PRU00846"/>
    </source>
</evidence>
<dbReference type="PROSITE" id="PS51513">
    <property type="entry name" value="FFD"/>
    <property type="match status" value="1"/>
</dbReference>
<feature type="compositionally biased region" description="Pro residues" evidence="3">
    <location>
        <begin position="132"/>
        <end position="142"/>
    </location>
</feature>
<keyword evidence="8" id="KW-1185">Reference proteome</keyword>
<feature type="compositionally biased region" description="Low complexity" evidence="3">
    <location>
        <begin position="278"/>
        <end position="294"/>
    </location>
</feature>
<evidence type="ECO:0000259" key="4">
    <source>
        <dbReference type="PROSITE" id="PS51512"/>
    </source>
</evidence>
<feature type="domain" description="TFG box profile" evidence="6">
    <location>
        <begin position="487"/>
        <end position="507"/>
    </location>
</feature>
<feature type="short sequence motif" description="FFD box" evidence="1">
    <location>
        <begin position="459"/>
        <end position="475"/>
    </location>
</feature>
<dbReference type="GO" id="GO:0034063">
    <property type="term" value="P:stress granule assembly"/>
    <property type="evidence" value="ECO:0007669"/>
    <property type="project" value="TreeGrafter"/>
</dbReference>